<dbReference type="Proteomes" id="UP000694843">
    <property type="component" value="Unplaced"/>
</dbReference>
<dbReference type="InterPro" id="IPR039913">
    <property type="entry name" value="RPAP1/Rba50"/>
</dbReference>
<sequence>MMEGGRPEECVPKHIPSRFAQSKKKKCTALVDHTVMQEAVSRQSACAAVMGKIVERPVPSLEDWAKEDDIQWCLPQPLGNPKPFLIPFKKFEGQSEKSLYRQYMESIGKTGLFETSPVKSELVSEASKELNRAYQEEESVSAVVCGEGVLEGGAQEAAQIHKENLERLSQLTPAEIQKERDEILAQCDPKLVEFIRGLRSHQEPQHKNFKGLKGE</sequence>
<feature type="domain" description="RPAP1 N-terminal" evidence="1">
    <location>
        <begin position="159"/>
        <end position="195"/>
    </location>
</feature>
<protein>
    <submittedName>
        <fullName evidence="3">Uncharacterized protein LOC108676780</fullName>
    </submittedName>
</protein>
<dbReference type="Pfam" id="PF08621">
    <property type="entry name" value="RPAP1_N"/>
    <property type="match status" value="1"/>
</dbReference>
<dbReference type="RefSeq" id="XP_018020407.1">
    <property type="nucleotide sequence ID" value="XM_018164918.2"/>
</dbReference>
<accession>A0A8B7P307</accession>
<name>A0A8B7P307_HYAAZ</name>
<evidence type="ECO:0000313" key="3">
    <source>
        <dbReference type="RefSeq" id="XP_018020407.1"/>
    </source>
</evidence>
<organism evidence="2 3">
    <name type="scientific">Hyalella azteca</name>
    <name type="common">Amphipod</name>
    <dbReference type="NCBI Taxonomy" id="294128"/>
    <lineage>
        <taxon>Eukaryota</taxon>
        <taxon>Metazoa</taxon>
        <taxon>Ecdysozoa</taxon>
        <taxon>Arthropoda</taxon>
        <taxon>Crustacea</taxon>
        <taxon>Multicrustacea</taxon>
        <taxon>Malacostraca</taxon>
        <taxon>Eumalacostraca</taxon>
        <taxon>Peracarida</taxon>
        <taxon>Amphipoda</taxon>
        <taxon>Senticaudata</taxon>
        <taxon>Talitrida</taxon>
        <taxon>Talitroidea</taxon>
        <taxon>Hyalellidae</taxon>
        <taxon>Hyalella</taxon>
    </lineage>
</organism>
<dbReference type="InterPro" id="IPR013930">
    <property type="entry name" value="RPAP1_N"/>
</dbReference>
<dbReference type="GeneID" id="108676780"/>
<dbReference type="PANTHER" id="PTHR21483:SF18">
    <property type="entry name" value="RNA POLYMERASE II-ASSOCIATED PROTEIN 1"/>
    <property type="match status" value="1"/>
</dbReference>
<dbReference type="OrthoDB" id="348201at2759"/>
<dbReference type="AlphaFoldDB" id="A0A8B7P307"/>
<proteinExistence type="predicted"/>
<gene>
    <name evidence="3" type="primary">LOC108676780</name>
</gene>
<evidence type="ECO:0000259" key="1">
    <source>
        <dbReference type="Pfam" id="PF08621"/>
    </source>
</evidence>
<reference evidence="3" key="1">
    <citation type="submission" date="2025-08" db="UniProtKB">
        <authorList>
            <consortium name="RefSeq"/>
        </authorList>
    </citation>
    <scope>IDENTIFICATION</scope>
    <source>
        <tissue evidence="3">Whole organism</tissue>
    </source>
</reference>
<evidence type="ECO:0000313" key="2">
    <source>
        <dbReference type="Proteomes" id="UP000694843"/>
    </source>
</evidence>
<dbReference type="GO" id="GO:0006366">
    <property type="term" value="P:transcription by RNA polymerase II"/>
    <property type="evidence" value="ECO:0007669"/>
    <property type="project" value="InterPro"/>
</dbReference>
<keyword evidence="2" id="KW-1185">Reference proteome</keyword>
<dbReference type="PANTHER" id="PTHR21483">
    <property type="entry name" value="RNA POLYMERASE II-ASSOCIATED PROTEIN 1"/>
    <property type="match status" value="1"/>
</dbReference>
<dbReference type="KEGG" id="hazt:108676780"/>